<feature type="binding site" evidence="3">
    <location>
        <begin position="94"/>
        <end position="97"/>
    </location>
    <ligand>
        <name>substrate</name>
    </ligand>
</feature>
<feature type="active site" description="Proton acceptor" evidence="3">
    <location>
        <position position="103"/>
    </location>
</feature>
<feature type="binding site" evidence="3">
    <location>
        <begin position="28"/>
        <end position="31"/>
    </location>
    <ligand>
        <name>substrate</name>
    </ligand>
</feature>
<organism evidence="4 5">
    <name type="scientific">Buchnera aphidicola</name>
    <name type="common">Sarucallis kahawaluokalani</name>
    <dbReference type="NCBI Taxonomy" id="1241878"/>
    <lineage>
        <taxon>Bacteria</taxon>
        <taxon>Pseudomonadati</taxon>
        <taxon>Pseudomonadota</taxon>
        <taxon>Gammaproteobacteria</taxon>
        <taxon>Enterobacterales</taxon>
        <taxon>Erwiniaceae</taxon>
        <taxon>Buchnera</taxon>
    </lineage>
</organism>
<comment type="similarity">
    <text evidence="3">Belongs to the ribose 5-phosphate isomerase family.</text>
</comment>
<dbReference type="Proteomes" id="UP000298685">
    <property type="component" value="Chromosome"/>
</dbReference>
<comment type="pathway">
    <text evidence="3">Carbohydrate degradation; pentose phosphate pathway; D-ribose 5-phosphate from D-ribulose 5-phosphate (non-oxidative stage): step 1/1.</text>
</comment>
<dbReference type="InterPro" id="IPR020672">
    <property type="entry name" value="Ribose5P_isomerase_typA_subgr"/>
</dbReference>
<dbReference type="InterPro" id="IPR004788">
    <property type="entry name" value="Ribose5P_isomerase_type_A"/>
</dbReference>
<evidence type="ECO:0000256" key="2">
    <source>
        <dbReference type="ARBA" id="ARBA00023235"/>
    </source>
</evidence>
<reference evidence="4 5" key="1">
    <citation type="submission" date="2018-10" db="EMBL/GenBank/DDBJ databases">
        <title>Comparative functional genomics of the obligate endosymbiont Buchnera aphidicola.</title>
        <authorList>
            <person name="Chong R.A."/>
        </authorList>
    </citation>
    <scope>NUCLEOTIDE SEQUENCE [LARGE SCALE GENOMIC DNA]</scope>
    <source>
        <strain evidence="4 5">Ska</strain>
    </source>
</reference>
<dbReference type="EC" id="5.3.1.6" evidence="3"/>
<feature type="binding site" evidence="3">
    <location>
        <position position="121"/>
    </location>
    <ligand>
        <name>substrate</name>
    </ligand>
</feature>
<feature type="binding site" evidence="3">
    <location>
        <begin position="81"/>
        <end position="84"/>
    </location>
    <ligand>
        <name>substrate</name>
    </ligand>
</feature>
<evidence type="ECO:0000313" key="5">
    <source>
        <dbReference type="Proteomes" id="UP000298685"/>
    </source>
</evidence>
<dbReference type="AlphaFoldDB" id="A0A4D6YM35"/>
<dbReference type="OrthoDB" id="5870696at2"/>
<dbReference type="NCBIfam" id="NF001924">
    <property type="entry name" value="PRK00702.1"/>
    <property type="match status" value="1"/>
</dbReference>
<comment type="catalytic activity">
    <reaction evidence="1 3">
        <text>aldehydo-D-ribose 5-phosphate = D-ribulose 5-phosphate</text>
        <dbReference type="Rhea" id="RHEA:14657"/>
        <dbReference type="ChEBI" id="CHEBI:58121"/>
        <dbReference type="ChEBI" id="CHEBI:58273"/>
        <dbReference type="EC" id="5.3.1.6"/>
    </reaction>
</comment>
<sequence>MKHDQLKKQVSLAVLDYIPYNAIVGFGSGSTVIHFIKAIVEKKKNFFGAVSSSYHTTIMLKKYGITVLELNTITKPIIYIDSADEVNFSLEMIKGGGGALTKEKIISAMSEKFICIIDESKLVQTLGVFPLPIEVVPIAYSYISKKMTDFGGKPRYREGFVTDQGNIIIDVYGLNLNCPINVEKTFNSIPGIVTVGLFSIQKPNLLLVGTKSGIKIFK</sequence>
<evidence type="ECO:0000256" key="3">
    <source>
        <dbReference type="HAMAP-Rule" id="MF_00170"/>
    </source>
</evidence>
<dbReference type="Gene3D" id="3.30.70.260">
    <property type="match status" value="1"/>
</dbReference>
<dbReference type="InterPro" id="IPR037171">
    <property type="entry name" value="NagB/RpiA_transferase-like"/>
</dbReference>
<dbReference type="GO" id="GO:0009052">
    <property type="term" value="P:pentose-phosphate shunt, non-oxidative branch"/>
    <property type="evidence" value="ECO:0007669"/>
    <property type="project" value="UniProtKB-UniRule"/>
</dbReference>
<proteinExistence type="inferred from homology"/>
<evidence type="ECO:0000256" key="1">
    <source>
        <dbReference type="ARBA" id="ARBA00001713"/>
    </source>
</evidence>
<dbReference type="GO" id="GO:0005829">
    <property type="term" value="C:cytosol"/>
    <property type="evidence" value="ECO:0007669"/>
    <property type="project" value="TreeGrafter"/>
</dbReference>
<evidence type="ECO:0000313" key="4">
    <source>
        <dbReference type="EMBL" id="QCI26065.1"/>
    </source>
</evidence>
<keyword evidence="2 3" id="KW-0413">Isomerase</keyword>
<comment type="subunit">
    <text evidence="3">Homodimer.</text>
</comment>
<dbReference type="SUPFAM" id="SSF100950">
    <property type="entry name" value="NagB/RpiA/CoA transferase-like"/>
    <property type="match status" value="1"/>
</dbReference>
<dbReference type="CDD" id="cd01398">
    <property type="entry name" value="RPI_A"/>
    <property type="match status" value="1"/>
</dbReference>
<dbReference type="Pfam" id="PF06026">
    <property type="entry name" value="Rib_5-P_isom_A"/>
    <property type="match status" value="1"/>
</dbReference>
<dbReference type="GO" id="GO:0004751">
    <property type="term" value="F:ribose-5-phosphate isomerase activity"/>
    <property type="evidence" value="ECO:0007669"/>
    <property type="project" value="UniProtKB-UniRule"/>
</dbReference>
<accession>A0A4D6YM35</accession>
<dbReference type="PANTHER" id="PTHR11934">
    <property type="entry name" value="RIBOSE-5-PHOSPHATE ISOMERASE"/>
    <property type="match status" value="1"/>
</dbReference>
<gene>
    <name evidence="3 4" type="primary">rpiA</name>
    <name evidence="4" type="ORF">D9V78_01405</name>
</gene>
<name>A0A4D6YM35_9GAMM</name>
<dbReference type="PANTHER" id="PTHR11934:SF0">
    <property type="entry name" value="RIBOSE-5-PHOSPHATE ISOMERASE"/>
    <property type="match status" value="1"/>
</dbReference>
<dbReference type="FunFam" id="3.40.50.1360:FF:000001">
    <property type="entry name" value="Ribose-5-phosphate isomerase A"/>
    <property type="match status" value="1"/>
</dbReference>
<comment type="function">
    <text evidence="3">Catalyzes the reversible conversion of ribose-5-phosphate to ribulose 5-phosphate.</text>
</comment>
<dbReference type="GO" id="GO:0006014">
    <property type="term" value="P:D-ribose metabolic process"/>
    <property type="evidence" value="ECO:0007669"/>
    <property type="project" value="TreeGrafter"/>
</dbReference>
<dbReference type="EMBL" id="CP032999">
    <property type="protein sequence ID" value="QCI26065.1"/>
    <property type="molecule type" value="Genomic_DNA"/>
</dbReference>
<dbReference type="Gene3D" id="3.40.50.1360">
    <property type="match status" value="1"/>
</dbReference>
<dbReference type="SUPFAM" id="SSF75445">
    <property type="entry name" value="D-ribose-5-phosphate isomerase (RpiA), lid domain"/>
    <property type="match status" value="1"/>
</dbReference>
<dbReference type="HAMAP" id="MF_00170">
    <property type="entry name" value="Rib_5P_isom_A"/>
    <property type="match status" value="1"/>
</dbReference>
<dbReference type="UniPathway" id="UPA00115">
    <property type="reaction ID" value="UER00412"/>
</dbReference>
<protein>
    <recommendedName>
        <fullName evidence="3">Ribose-5-phosphate isomerase A</fullName>
        <ecNumber evidence="3">5.3.1.6</ecNumber>
    </recommendedName>
    <alternativeName>
        <fullName evidence="3">Phosphoriboisomerase A</fullName>
        <shortName evidence="3">PRI</shortName>
    </alternativeName>
</protein>
<dbReference type="NCBIfam" id="TIGR00021">
    <property type="entry name" value="rpiA"/>
    <property type="match status" value="1"/>
</dbReference>
<dbReference type="RefSeq" id="WP_158350702.1">
    <property type="nucleotide sequence ID" value="NZ_CP032999.1"/>
</dbReference>